<dbReference type="SUPFAM" id="SSF103473">
    <property type="entry name" value="MFS general substrate transporter"/>
    <property type="match status" value="1"/>
</dbReference>
<evidence type="ECO:0000313" key="3">
    <source>
        <dbReference type="Proteomes" id="UP000332594"/>
    </source>
</evidence>
<dbReference type="Gene3D" id="1.20.1250.20">
    <property type="entry name" value="MFS general substrate transporter like domains"/>
    <property type="match status" value="1"/>
</dbReference>
<protein>
    <submittedName>
        <fullName evidence="2">Uncharacterized protein</fullName>
    </submittedName>
</protein>
<feature type="transmembrane region" description="Helical" evidence="1">
    <location>
        <begin position="31"/>
        <end position="52"/>
    </location>
</feature>
<dbReference type="InterPro" id="IPR036259">
    <property type="entry name" value="MFS_trans_sf"/>
</dbReference>
<accession>A0A485BEK2</accession>
<reference evidence="2 3" key="1">
    <citation type="submission" date="2019-03" db="EMBL/GenBank/DDBJ databases">
        <authorList>
            <consortium name="Pathogen Informatics"/>
        </authorList>
    </citation>
    <scope>NUCLEOTIDE SEQUENCE [LARGE SCALE GENOMIC DNA]</scope>
    <source>
        <strain evidence="2 3">NCTC13038</strain>
    </source>
</reference>
<keyword evidence="1" id="KW-1133">Transmembrane helix</keyword>
<keyword evidence="1" id="KW-0812">Transmembrane</keyword>
<dbReference type="Proteomes" id="UP000332594">
    <property type="component" value="Unassembled WGS sequence"/>
</dbReference>
<sequence>MVSESNYSLGMFVGPVIMGLMLQHINLSSGYLLIAALSVVAAIITPLSVRWVNNRQIDASSQLSDNARLASAREFQRWSAVRPAIDAAALRNGVFFSYLLSGRCRSAFDSLRPSRY</sequence>
<name>A0A485BEK2_RAOTE</name>
<evidence type="ECO:0000256" key="1">
    <source>
        <dbReference type="SAM" id="Phobius"/>
    </source>
</evidence>
<proteinExistence type="predicted"/>
<evidence type="ECO:0000313" key="2">
    <source>
        <dbReference type="EMBL" id="VFS70512.1"/>
    </source>
</evidence>
<feature type="transmembrane region" description="Helical" evidence="1">
    <location>
        <begin position="7"/>
        <end position="25"/>
    </location>
</feature>
<dbReference type="AlphaFoldDB" id="A0A485BEK2"/>
<dbReference type="EMBL" id="CAADJG010000002">
    <property type="protein sequence ID" value="VFS70512.1"/>
    <property type="molecule type" value="Genomic_DNA"/>
</dbReference>
<gene>
    <name evidence="2" type="ORF">NCTC13038_02096</name>
</gene>
<keyword evidence="1" id="KW-0472">Membrane</keyword>
<organism evidence="2 3">
    <name type="scientific">Raoultella terrigena</name>
    <name type="common">Klebsiella terrigena</name>
    <dbReference type="NCBI Taxonomy" id="577"/>
    <lineage>
        <taxon>Bacteria</taxon>
        <taxon>Pseudomonadati</taxon>
        <taxon>Pseudomonadota</taxon>
        <taxon>Gammaproteobacteria</taxon>
        <taxon>Enterobacterales</taxon>
        <taxon>Enterobacteriaceae</taxon>
        <taxon>Klebsiella/Raoultella group</taxon>
        <taxon>Raoultella</taxon>
    </lineage>
</organism>